<dbReference type="RefSeq" id="XP_013337512.1">
    <property type="nucleotide sequence ID" value="XM_013482058.1"/>
</dbReference>
<dbReference type="EMBL" id="HG721943">
    <property type="protein sequence ID" value="CDJ60862.1"/>
    <property type="molecule type" value="Genomic_DNA"/>
</dbReference>
<dbReference type="OrthoDB" id="346134at2759"/>
<proteinExistence type="predicted"/>
<reference evidence="2" key="2">
    <citation type="submission" date="2013-10" db="EMBL/GenBank/DDBJ databases">
        <authorList>
            <person name="Aslett M."/>
        </authorList>
    </citation>
    <scope>NUCLEOTIDE SEQUENCE [LARGE SCALE GENOMIC DNA]</scope>
    <source>
        <strain evidence="2">Weybridge</strain>
    </source>
</reference>
<sequence length="276" mass="30250">MTEQTVNAIVEWFDGGGEESQGAEHEQHQPQQQQKHQLPRLTQEDMHQQLPPEQQQYYSPLEKSRSLLLLLGPAASPSLLQLAAALFGPAAVAPSFLQQRAADLFGAISFDRLTQQLQKQQQARGTVFAARELLEGHPHVVTPLAEDELLLYSGGYHLGALQVGCGARHCEKEPLPPYAFPLLLAPPTAFAVDGTSKSSNSSQSSYSSSSSSSRMTFASALQTRGNNRALLLSGAWRPFEGHDVQVEYVLGDPLLRLFLQREGESPTFSAEFKVIE</sequence>
<keyword evidence="3" id="KW-1185">Reference proteome</keyword>
<dbReference type="Proteomes" id="UP000030763">
    <property type="component" value="Unassembled WGS sequence"/>
</dbReference>
<gene>
    <name evidence="2" type="ORF">EMWEY_00035540</name>
</gene>
<feature type="region of interest" description="Disordered" evidence="1">
    <location>
        <begin position="16"/>
        <end position="39"/>
    </location>
</feature>
<accession>U6M9G2</accession>
<name>U6M9G2_EIMMA</name>
<organism evidence="2 3">
    <name type="scientific">Eimeria maxima</name>
    <name type="common">Coccidian parasite</name>
    <dbReference type="NCBI Taxonomy" id="5804"/>
    <lineage>
        <taxon>Eukaryota</taxon>
        <taxon>Sar</taxon>
        <taxon>Alveolata</taxon>
        <taxon>Apicomplexa</taxon>
        <taxon>Conoidasida</taxon>
        <taxon>Coccidia</taxon>
        <taxon>Eucoccidiorida</taxon>
        <taxon>Eimeriorina</taxon>
        <taxon>Eimeriidae</taxon>
        <taxon>Eimeria</taxon>
    </lineage>
</organism>
<evidence type="ECO:0000313" key="2">
    <source>
        <dbReference type="EMBL" id="CDJ60862.1"/>
    </source>
</evidence>
<protein>
    <submittedName>
        <fullName evidence="2">Uncharacterized protein</fullName>
    </submittedName>
</protein>
<dbReference type="GeneID" id="25337540"/>
<evidence type="ECO:0000256" key="1">
    <source>
        <dbReference type="SAM" id="MobiDB-lite"/>
    </source>
</evidence>
<dbReference type="AlphaFoldDB" id="U6M9G2"/>
<reference evidence="2" key="1">
    <citation type="submission" date="2013-10" db="EMBL/GenBank/DDBJ databases">
        <title>Genomic analysis of the causative agents of coccidiosis in chickens.</title>
        <authorList>
            <person name="Reid A.J."/>
            <person name="Blake D."/>
            <person name="Billington K."/>
            <person name="Browne H."/>
            <person name="Dunn M."/>
            <person name="Hung S."/>
            <person name="Kawahara F."/>
            <person name="Miranda-Saavedra D."/>
            <person name="Mourier T."/>
            <person name="Nagra H."/>
            <person name="Otto T.D."/>
            <person name="Rawlings N."/>
            <person name="Sanchez A."/>
            <person name="Sanders M."/>
            <person name="Subramaniam C."/>
            <person name="Tay Y."/>
            <person name="Dear P."/>
            <person name="Doerig C."/>
            <person name="Gruber A."/>
            <person name="Parkinson J."/>
            <person name="Shirley M."/>
            <person name="Wan K.L."/>
            <person name="Berriman M."/>
            <person name="Tomley F."/>
            <person name="Pain A."/>
        </authorList>
    </citation>
    <scope>NUCLEOTIDE SEQUENCE [LARGE SCALE GENOMIC DNA]</scope>
    <source>
        <strain evidence="2">Weybridge</strain>
    </source>
</reference>
<dbReference type="VEuPathDB" id="ToxoDB:EMWEY_00035540"/>
<evidence type="ECO:0000313" key="3">
    <source>
        <dbReference type="Proteomes" id="UP000030763"/>
    </source>
</evidence>